<gene>
    <name evidence="1" type="ORF">GCM10022218_32120</name>
</gene>
<organism evidence="1 2">
    <name type="scientific">Sphingobacterium ginsenosidimutans</name>
    <dbReference type="NCBI Taxonomy" id="687845"/>
    <lineage>
        <taxon>Bacteria</taxon>
        <taxon>Pseudomonadati</taxon>
        <taxon>Bacteroidota</taxon>
        <taxon>Sphingobacteriia</taxon>
        <taxon>Sphingobacteriales</taxon>
        <taxon>Sphingobacteriaceae</taxon>
        <taxon>Sphingobacterium</taxon>
    </lineage>
</organism>
<evidence type="ECO:0000313" key="1">
    <source>
        <dbReference type="EMBL" id="GAA4179465.1"/>
    </source>
</evidence>
<reference evidence="2" key="1">
    <citation type="journal article" date="2019" name="Int. J. Syst. Evol. Microbiol.">
        <title>The Global Catalogue of Microorganisms (GCM) 10K type strain sequencing project: providing services to taxonomists for standard genome sequencing and annotation.</title>
        <authorList>
            <consortium name="The Broad Institute Genomics Platform"/>
            <consortium name="The Broad Institute Genome Sequencing Center for Infectious Disease"/>
            <person name="Wu L."/>
            <person name="Ma J."/>
        </authorList>
    </citation>
    <scope>NUCLEOTIDE SEQUENCE [LARGE SCALE GENOMIC DNA]</scope>
    <source>
        <strain evidence="2">JCM 16722</strain>
    </source>
</reference>
<dbReference type="Proteomes" id="UP001500167">
    <property type="component" value="Unassembled WGS sequence"/>
</dbReference>
<dbReference type="PROSITE" id="PS51257">
    <property type="entry name" value="PROKAR_LIPOPROTEIN"/>
    <property type="match status" value="1"/>
</dbReference>
<evidence type="ECO:0008006" key="3">
    <source>
        <dbReference type="Google" id="ProtNLM"/>
    </source>
</evidence>
<dbReference type="EMBL" id="BAAAZK010000007">
    <property type="protein sequence ID" value="GAA4179465.1"/>
    <property type="molecule type" value="Genomic_DNA"/>
</dbReference>
<protein>
    <recommendedName>
        <fullName evidence="3">Fimbrillin family protein</fullName>
    </recommendedName>
</protein>
<sequence>MSTYMKTKNYRNLKNVLMLGCIILVASSIFSCKKSGETTALAGETVVKINLQGVEAYSEEESNAVGQKQGSTKAATSVNNASEVQEMTVPFGSSSSIDVVLTNSSATTSNKGLMASSGSKAATTPQVTEKQLEKDVKYKVVVYNSQGNYVTEKTYSYGGEAVAAGIVLDAGKSYTFVAYSTNSTSTVPNINNQSTLSSASLNNINGDLMYFTNTLKLTPGVNNLNVVLKHRFSQITTTLTMDANMTGSITKLENSVFKPSHTSANLKLSDGALTYNGLNDAGVQAQFPALGIGLRTVVSTPSLLIHPGTSIGALNLGTLMIDGETKSNLNIPNVKINPGQKYDLKLNFKTCTQDVTSDGLNWSYPAVVVNGKTGIRIDGVFYPSGTTISRNFTAPAADYGFVFDITELDNAFNMEINGVKLAKNEIQFEVGASSAQNIQFLDGSKYAGTNVETNGRIAQIYNMQGTAANPLIKVVISRTGKVTMFGSKVNGGPLYELVLYNGNSFNTFPWGSTQSNTVKVTQLVDGRTIIKGVGAGKKKISCS</sequence>
<dbReference type="CDD" id="cd13120">
    <property type="entry name" value="BF2867_like_N"/>
    <property type="match status" value="1"/>
</dbReference>
<proteinExistence type="predicted"/>
<comment type="caution">
    <text evidence="1">The sequence shown here is derived from an EMBL/GenBank/DDBJ whole genome shotgun (WGS) entry which is preliminary data.</text>
</comment>
<accession>A0ABP8A7S3</accession>
<name>A0ABP8A7S3_9SPHI</name>
<keyword evidence="2" id="KW-1185">Reference proteome</keyword>
<evidence type="ECO:0000313" key="2">
    <source>
        <dbReference type="Proteomes" id="UP001500167"/>
    </source>
</evidence>